<accession>A0A7C0X9A4</accession>
<dbReference type="SUPFAM" id="SSF102829">
    <property type="entry name" value="Cell division protein ZapA-like"/>
    <property type="match status" value="1"/>
</dbReference>
<name>A0A7C0X9A4_UNCW3</name>
<comment type="caution">
    <text evidence="1">The sequence shown here is derived from an EMBL/GenBank/DDBJ whole genome shotgun (WGS) entry which is preliminary data.</text>
</comment>
<dbReference type="Proteomes" id="UP000885931">
    <property type="component" value="Unassembled WGS sequence"/>
</dbReference>
<organism evidence="1">
    <name type="scientific">candidate division WOR-3 bacterium</name>
    <dbReference type="NCBI Taxonomy" id="2052148"/>
    <lineage>
        <taxon>Bacteria</taxon>
        <taxon>Bacteria division WOR-3</taxon>
    </lineage>
</organism>
<dbReference type="Pfam" id="PF05164">
    <property type="entry name" value="ZapA"/>
    <property type="match status" value="1"/>
</dbReference>
<proteinExistence type="predicted"/>
<dbReference type="InterPro" id="IPR036192">
    <property type="entry name" value="Cell_div_ZapA-like_sf"/>
</dbReference>
<dbReference type="AlphaFoldDB" id="A0A7C0X9A4"/>
<dbReference type="Gene3D" id="6.10.250.790">
    <property type="match status" value="1"/>
</dbReference>
<sequence length="89" mass="10518">MERTVKITVDGRDYWMRTDLSDEELREVVNYLEDKLDMLEKSAVGMPREKLLLLAALHLALELHEERKLRGAAENRLRELEKRVETLLL</sequence>
<keyword evidence="1" id="KW-0131">Cell cycle</keyword>
<dbReference type="GO" id="GO:0051301">
    <property type="term" value="P:cell division"/>
    <property type="evidence" value="ECO:0007669"/>
    <property type="project" value="UniProtKB-KW"/>
</dbReference>
<evidence type="ECO:0000313" key="1">
    <source>
        <dbReference type="EMBL" id="HDM90261.1"/>
    </source>
</evidence>
<reference evidence="1" key="1">
    <citation type="journal article" date="2020" name="mSystems">
        <title>Genome- and Community-Level Interaction Insights into Carbon Utilization and Element Cycling Functions of Hydrothermarchaeota in Hydrothermal Sediment.</title>
        <authorList>
            <person name="Zhou Z."/>
            <person name="Liu Y."/>
            <person name="Xu W."/>
            <person name="Pan J."/>
            <person name="Luo Z.H."/>
            <person name="Li M."/>
        </authorList>
    </citation>
    <scope>NUCLEOTIDE SEQUENCE [LARGE SCALE GENOMIC DNA]</scope>
    <source>
        <strain evidence="1">HyVt-237</strain>
    </source>
</reference>
<dbReference type="InterPro" id="IPR007838">
    <property type="entry name" value="Cell_div_ZapA-like"/>
</dbReference>
<dbReference type="EMBL" id="DRBW01000143">
    <property type="protein sequence ID" value="HDM90261.1"/>
    <property type="molecule type" value="Genomic_DNA"/>
</dbReference>
<protein>
    <submittedName>
        <fullName evidence="1">Cell division protein ZapA</fullName>
    </submittedName>
</protein>
<keyword evidence="1" id="KW-0132">Cell division</keyword>
<dbReference type="InterPro" id="IPR053712">
    <property type="entry name" value="Bac_CellDiv_Activator"/>
</dbReference>
<gene>
    <name evidence="1" type="primary">zapA</name>
    <name evidence="1" type="ORF">ENG67_03520</name>
</gene>